<accession>A0A1M7I9V6</accession>
<protein>
    <submittedName>
        <fullName evidence="1">Uncharacterized protein</fullName>
    </submittedName>
</protein>
<gene>
    <name evidence="1" type="ORF">SAMN02746066_01753</name>
</gene>
<name>A0A1M7I9V6_9FIRM</name>
<dbReference type="OrthoDB" id="370604at2"/>
<proteinExistence type="predicted"/>
<dbReference type="EMBL" id="FRCP01000009">
    <property type="protein sequence ID" value="SHM37596.1"/>
    <property type="molecule type" value="Genomic_DNA"/>
</dbReference>
<dbReference type="AlphaFoldDB" id="A0A1M7I9V6"/>
<evidence type="ECO:0000313" key="1">
    <source>
        <dbReference type="EMBL" id="SHM37596.1"/>
    </source>
</evidence>
<evidence type="ECO:0000313" key="2">
    <source>
        <dbReference type="Proteomes" id="UP000184038"/>
    </source>
</evidence>
<organism evidence="1 2">
    <name type="scientific">Anaerosporobacter mobilis DSM 15930</name>
    <dbReference type="NCBI Taxonomy" id="1120996"/>
    <lineage>
        <taxon>Bacteria</taxon>
        <taxon>Bacillati</taxon>
        <taxon>Bacillota</taxon>
        <taxon>Clostridia</taxon>
        <taxon>Lachnospirales</taxon>
        <taxon>Lachnospiraceae</taxon>
        <taxon>Anaerosporobacter</taxon>
    </lineage>
</organism>
<dbReference type="STRING" id="1120996.SAMN02746066_01753"/>
<sequence>MRKELTYFEIGAKYGGNQNWLRDPMMHFGGCAALAACDSSIYFALHKNAKGICPMDILDLNKQDYIRFSQKMKPYLKPRLKGIDRLEIYVEGFGQYLRDCGNHSISMEGFSGSNKTTVAKQKVREQIDAGMVIPFLMLKHKDSALKDYVWHWFLLTGYEEYEDVMMVKAVTYGSYQWLDFDNLWDTGYTNKGGMILYSGI</sequence>
<keyword evidence="2" id="KW-1185">Reference proteome</keyword>
<dbReference type="Proteomes" id="UP000184038">
    <property type="component" value="Unassembled WGS sequence"/>
</dbReference>
<reference evidence="1 2" key="1">
    <citation type="submission" date="2016-11" db="EMBL/GenBank/DDBJ databases">
        <authorList>
            <person name="Jaros S."/>
            <person name="Januszkiewicz K."/>
            <person name="Wedrychowicz H."/>
        </authorList>
    </citation>
    <scope>NUCLEOTIDE SEQUENCE [LARGE SCALE GENOMIC DNA]</scope>
    <source>
        <strain evidence="1 2">DSM 15930</strain>
    </source>
</reference>
<dbReference type="RefSeq" id="WP_073286157.1">
    <property type="nucleotide sequence ID" value="NZ_FRCP01000009.1"/>
</dbReference>